<sequence>MAQHGPTWPNMANQSNFEDIMNDLWLLMHAANWQEAEEKVDDISGRLQMRGACFGGTTPLWGALGLQGLERHYSACIEFRYKRFTHL</sequence>
<reference evidence="1" key="2">
    <citation type="journal article" date="2023" name="IMA Fungus">
        <title>Comparative genomic study of the Penicillium genus elucidates a diverse pangenome and 15 lateral gene transfer events.</title>
        <authorList>
            <person name="Petersen C."/>
            <person name="Sorensen T."/>
            <person name="Nielsen M.R."/>
            <person name="Sondergaard T.E."/>
            <person name="Sorensen J.L."/>
            <person name="Fitzpatrick D.A."/>
            <person name="Frisvad J.C."/>
            <person name="Nielsen K.L."/>
        </authorList>
    </citation>
    <scope>NUCLEOTIDE SEQUENCE</scope>
    <source>
        <strain evidence="1">IBT 30069</strain>
    </source>
</reference>
<gene>
    <name evidence="1" type="ORF">N7456_000801</name>
</gene>
<dbReference type="AlphaFoldDB" id="A0A9W9GE56"/>
<dbReference type="Proteomes" id="UP001149165">
    <property type="component" value="Unassembled WGS sequence"/>
</dbReference>
<evidence type="ECO:0000313" key="1">
    <source>
        <dbReference type="EMBL" id="KAJ5116453.1"/>
    </source>
</evidence>
<proteinExistence type="predicted"/>
<organism evidence="1 2">
    <name type="scientific">Penicillium angulare</name>
    <dbReference type="NCBI Taxonomy" id="116970"/>
    <lineage>
        <taxon>Eukaryota</taxon>
        <taxon>Fungi</taxon>
        <taxon>Dikarya</taxon>
        <taxon>Ascomycota</taxon>
        <taxon>Pezizomycotina</taxon>
        <taxon>Eurotiomycetes</taxon>
        <taxon>Eurotiomycetidae</taxon>
        <taxon>Eurotiales</taxon>
        <taxon>Aspergillaceae</taxon>
        <taxon>Penicillium</taxon>
    </lineage>
</organism>
<reference evidence="1" key="1">
    <citation type="submission" date="2022-11" db="EMBL/GenBank/DDBJ databases">
        <authorList>
            <person name="Petersen C."/>
        </authorList>
    </citation>
    <scope>NUCLEOTIDE SEQUENCE</scope>
    <source>
        <strain evidence="1">IBT 30069</strain>
    </source>
</reference>
<comment type="caution">
    <text evidence="1">The sequence shown here is derived from an EMBL/GenBank/DDBJ whole genome shotgun (WGS) entry which is preliminary data.</text>
</comment>
<accession>A0A9W9GE56</accession>
<dbReference type="EMBL" id="JAPQKH010000001">
    <property type="protein sequence ID" value="KAJ5116453.1"/>
    <property type="molecule type" value="Genomic_DNA"/>
</dbReference>
<name>A0A9W9GE56_9EURO</name>
<keyword evidence="2" id="KW-1185">Reference proteome</keyword>
<evidence type="ECO:0000313" key="2">
    <source>
        <dbReference type="Proteomes" id="UP001149165"/>
    </source>
</evidence>
<protein>
    <submittedName>
        <fullName evidence="1">Uncharacterized protein</fullName>
    </submittedName>
</protein>